<feature type="compositionally biased region" description="Basic and acidic residues" evidence="3">
    <location>
        <begin position="94"/>
        <end position="141"/>
    </location>
</feature>
<dbReference type="STRING" id="77166.U4TV49"/>
<dbReference type="Gene3D" id="2.60.40.790">
    <property type="match status" value="1"/>
</dbReference>
<evidence type="ECO:0000256" key="2">
    <source>
        <dbReference type="ARBA" id="ARBA00022490"/>
    </source>
</evidence>
<dbReference type="InterPro" id="IPR007052">
    <property type="entry name" value="CS_dom"/>
</dbReference>
<dbReference type="Proteomes" id="UP000030742">
    <property type="component" value="Unassembled WGS sequence"/>
</dbReference>
<evidence type="ECO:0000313" key="5">
    <source>
        <dbReference type="EMBL" id="ERL85424.1"/>
    </source>
</evidence>
<dbReference type="PANTHER" id="PTHR12356:SF3">
    <property type="entry name" value="NUCLEAR MIGRATION PROTEIN NUDC"/>
    <property type="match status" value="1"/>
</dbReference>
<dbReference type="PROSITE" id="PS51203">
    <property type="entry name" value="CS"/>
    <property type="match status" value="1"/>
</dbReference>
<dbReference type="GO" id="GO:0051082">
    <property type="term" value="F:unfolded protein binding"/>
    <property type="evidence" value="ECO:0007669"/>
    <property type="project" value="TreeGrafter"/>
</dbReference>
<proteinExistence type="predicted"/>
<feature type="domain" description="CS" evidence="4">
    <location>
        <begin position="1"/>
        <end position="76"/>
    </location>
</feature>
<name>U4TV49_DENPD</name>
<comment type="subcellular location">
    <subcellularLocation>
        <location evidence="1">Cytoplasm</location>
    </subcellularLocation>
</comment>
<protein>
    <recommendedName>
        <fullName evidence="4">CS domain-containing protein</fullName>
    </recommendedName>
</protein>
<feature type="non-terminal residue" evidence="5">
    <location>
        <position position="159"/>
    </location>
</feature>
<reference evidence="5 6" key="1">
    <citation type="journal article" date="2013" name="Genome Biol.">
        <title>Draft genome of the mountain pine beetle, Dendroctonus ponderosae Hopkins, a major forest pest.</title>
        <authorList>
            <person name="Keeling C.I."/>
            <person name="Yuen M.M."/>
            <person name="Liao N.Y."/>
            <person name="Docking T.R."/>
            <person name="Chan S.K."/>
            <person name="Taylor G.A."/>
            <person name="Palmquist D.L."/>
            <person name="Jackman S.D."/>
            <person name="Nguyen A."/>
            <person name="Li M."/>
            <person name="Henderson H."/>
            <person name="Janes J.K."/>
            <person name="Zhao Y."/>
            <person name="Pandoh P."/>
            <person name="Moore R."/>
            <person name="Sperling F.A."/>
            <person name="Huber D.P."/>
            <person name="Birol I."/>
            <person name="Jones S.J."/>
            <person name="Bohlmann J."/>
        </authorList>
    </citation>
    <scope>NUCLEOTIDE SEQUENCE</scope>
</reference>
<dbReference type="PANTHER" id="PTHR12356">
    <property type="entry name" value="NUCLEAR MOVEMENT PROTEIN NUDC"/>
    <property type="match status" value="1"/>
</dbReference>
<evidence type="ECO:0000259" key="4">
    <source>
        <dbReference type="PROSITE" id="PS51203"/>
    </source>
</evidence>
<evidence type="ECO:0000256" key="3">
    <source>
        <dbReference type="SAM" id="MobiDB-lite"/>
    </source>
</evidence>
<dbReference type="GO" id="GO:0006457">
    <property type="term" value="P:protein folding"/>
    <property type="evidence" value="ECO:0007669"/>
    <property type="project" value="TreeGrafter"/>
</dbReference>
<sequence length="159" mass="18147">LRVPLDIKFRAKQKDLSVNFTKKHLTCGVKGQPPIIDDDFPHEIKLEESTWVIEDGKVLLFNFEKVNRVAGWDFAASYDWLVIRIGEQDELHEENQPGALEVERSGRRNSRDGGEDDVRPKAEDDGTAHQRRAEKTGRYQEVHGTAPRNGLFQVQVQLG</sequence>
<keyword evidence="2" id="KW-0963">Cytoplasm</keyword>
<dbReference type="EMBL" id="KB631695">
    <property type="protein sequence ID" value="ERL85424.1"/>
    <property type="molecule type" value="Genomic_DNA"/>
</dbReference>
<dbReference type="GO" id="GO:0005737">
    <property type="term" value="C:cytoplasm"/>
    <property type="evidence" value="ECO:0007669"/>
    <property type="project" value="UniProtKB-SubCell"/>
</dbReference>
<feature type="non-terminal residue" evidence="5">
    <location>
        <position position="1"/>
    </location>
</feature>
<gene>
    <name evidence="5" type="ORF">D910_02844</name>
</gene>
<feature type="region of interest" description="Disordered" evidence="3">
    <location>
        <begin position="94"/>
        <end position="148"/>
    </location>
</feature>
<dbReference type="InterPro" id="IPR008978">
    <property type="entry name" value="HSP20-like_chaperone"/>
</dbReference>
<dbReference type="SUPFAM" id="SSF49764">
    <property type="entry name" value="HSP20-like chaperones"/>
    <property type="match status" value="1"/>
</dbReference>
<organism evidence="5 6">
    <name type="scientific">Dendroctonus ponderosae</name>
    <name type="common">Mountain pine beetle</name>
    <dbReference type="NCBI Taxonomy" id="77166"/>
    <lineage>
        <taxon>Eukaryota</taxon>
        <taxon>Metazoa</taxon>
        <taxon>Ecdysozoa</taxon>
        <taxon>Arthropoda</taxon>
        <taxon>Hexapoda</taxon>
        <taxon>Insecta</taxon>
        <taxon>Pterygota</taxon>
        <taxon>Neoptera</taxon>
        <taxon>Endopterygota</taxon>
        <taxon>Coleoptera</taxon>
        <taxon>Polyphaga</taxon>
        <taxon>Cucujiformia</taxon>
        <taxon>Curculionidae</taxon>
        <taxon>Scolytinae</taxon>
        <taxon>Dendroctonus</taxon>
    </lineage>
</organism>
<dbReference type="OrthoDB" id="416217at2759"/>
<accession>U4TV49</accession>
<dbReference type="InterPro" id="IPR037898">
    <property type="entry name" value="NudC_fam"/>
</dbReference>
<dbReference type="Pfam" id="PF04969">
    <property type="entry name" value="CS"/>
    <property type="match status" value="1"/>
</dbReference>
<evidence type="ECO:0000313" key="6">
    <source>
        <dbReference type="Proteomes" id="UP000030742"/>
    </source>
</evidence>
<dbReference type="AlphaFoldDB" id="U4TV49"/>
<evidence type="ECO:0000256" key="1">
    <source>
        <dbReference type="ARBA" id="ARBA00004496"/>
    </source>
</evidence>